<reference evidence="4" key="4">
    <citation type="journal article" date="2015" name="G3 (Bethesda)">
        <title>Genome sequences of three phytopathogenic species of the Magnaporthaceae family of fungi.</title>
        <authorList>
            <person name="Okagaki L.H."/>
            <person name="Nunes C.C."/>
            <person name="Sailsbery J."/>
            <person name="Clay B."/>
            <person name="Brown D."/>
            <person name="John T."/>
            <person name="Oh Y."/>
            <person name="Young N."/>
            <person name="Fitzgerald M."/>
            <person name="Haas B.J."/>
            <person name="Zeng Q."/>
            <person name="Young S."/>
            <person name="Adiconis X."/>
            <person name="Fan L."/>
            <person name="Levin J.Z."/>
            <person name="Mitchell T.K."/>
            <person name="Okubara P.A."/>
            <person name="Farman M.L."/>
            <person name="Kohn L.M."/>
            <person name="Birren B."/>
            <person name="Ma L.-J."/>
            <person name="Dean R.A."/>
        </authorList>
    </citation>
    <scope>NUCLEOTIDE SEQUENCE</scope>
    <source>
        <strain evidence="4">ATCC 64411 / 73-15</strain>
    </source>
</reference>
<dbReference type="Pfam" id="PF20516">
    <property type="entry name" value="PDDEXK_12"/>
    <property type="match status" value="1"/>
</dbReference>
<proteinExistence type="predicted"/>
<name>A0A0C4ED17_MAGP6</name>
<gene>
    <name evidence="3" type="ORF">MAPG_10609</name>
</gene>
<feature type="compositionally biased region" description="Basic and acidic residues" evidence="1">
    <location>
        <begin position="225"/>
        <end position="236"/>
    </location>
</feature>
<feature type="region of interest" description="Disordered" evidence="1">
    <location>
        <begin position="85"/>
        <end position="104"/>
    </location>
</feature>
<evidence type="ECO:0000256" key="1">
    <source>
        <dbReference type="SAM" id="MobiDB-lite"/>
    </source>
</evidence>
<dbReference type="Proteomes" id="UP000011715">
    <property type="component" value="Unassembled WGS sequence"/>
</dbReference>
<dbReference type="VEuPathDB" id="FungiDB:MAPG_10609"/>
<sequence>MANNSAVFRWLSSPAWLPAAPPALLRTLLGYSASTNLFVFDSLDDNAGLEQLPEDVRELYYDILAAAKYQTGIYPAKRSTLCTRVIRPQTPSTRKPDGGSDKDGMGQEEEPFFDYLPVSLLCLPAMLSAPRFKHASLMLSFTRSVASKDCARSCLALRRAEAAWERKRARTTVGACLAEATCVCRLRERNVCPGFCPAFFFHALLRTRWPTARWWTLCWRARSRTGDGARHCDPKQRSSSWPSLKPAGLVSSHPLRQPNRLSTPALRSRVATAIGACGQRLGIGGWECSVLRSCPRCPLILTHDHQWSLSILQPIGLTKSTSAVLCRSGMTGNLPNIYQLLAVLGFLGTWIDTTFSHLDRRCLFSPKHDFFPAETSEATSTSSPRHTKPP</sequence>
<evidence type="ECO:0000313" key="4">
    <source>
        <dbReference type="EnsemblFungi" id="MAPG_10609T0"/>
    </source>
</evidence>
<dbReference type="EnsemblFungi" id="MAPG_10609T0">
    <property type="protein sequence ID" value="MAPG_10609T0"/>
    <property type="gene ID" value="MAPG_10609"/>
</dbReference>
<feature type="region of interest" description="Disordered" evidence="1">
    <location>
        <begin position="225"/>
        <end position="256"/>
    </location>
</feature>
<evidence type="ECO:0000313" key="5">
    <source>
        <dbReference type="Proteomes" id="UP000011715"/>
    </source>
</evidence>
<feature type="domain" description="PD-(D/E)XK nuclease-like" evidence="2">
    <location>
        <begin position="136"/>
        <end position="355"/>
    </location>
</feature>
<keyword evidence="5" id="KW-1185">Reference proteome</keyword>
<dbReference type="AlphaFoldDB" id="A0A0C4ED17"/>
<reference evidence="3" key="1">
    <citation type="submission" date="2010-05" db="EMBL/GenBank/DDBJ databases">
        <title>The Genome Sequence of Magnaporthe poae strain ATCC 64411.</title>
        <authorList>
            <consortium name="The Broad Institute Genome Sequencing Platform"/>
            <consortium name="Broad Institute Genome Sequencing Center for Infectious Disease"/>
            <person name="Ma L.-J."/>
            <person name="Dead R."/>
            <person name="Young S."/>
            <person name="Zeng Q."/>
            <person name="Koehrsen M."/>
            <person name="Alvarado L."/>
            <person name="Berlin A."/>
            <person name="Chapman S.B."/>
            <person name="Chen Z."/>
            <person name="Freedman E."/>
            <person name="Gellesch M."/>
            <person name="Goldberg J."/>
            <person name="Griggs A."/>
            <person name="Gujja S."/>
            <person name="Heilman E.R."/>
            <person name="Heiman D."/>
            <person name="Hepburn T."/>
            <person name="Howarth C."/>
            <person name="Jen D."/>
            <person name="Larson L."/>
            <person name="Mehta T."/>
            <person name="Neiman D."/>
            <person name="Pearson M."/>
            <person name="Roberts A."/>
            <person name="Saif S."/>
            <person name="Shea T."/>
            <person name="Shenoy N."/>
            <person name="Sisk P."/>
            <person name="Stolte C."/>
            <person name="Sykes S."/>
            <person name="Walk T."/>
            <person name="White J."/>
            <person name="Yandava C."/>
            <person name="Haas B."/>
            <person name="Nusbaum C."/>
            <person name="Birren B."/>
        </authorList>
    </citation>
    <scope>NUCLEOTIDE SEQUENCE</scope>
    <source>
        <strain evidence="3">ATCC 64411</strain>
    </source>
</reference>
<protein>
    <recommendedName>
        <fullName evidence="2">PD-(D/E)XK nuclease-like domain-containing protein</fullName>
    </recommendedName>
</protein>
<dbReference type="EMBL" id="ADBL01002371">
    <property type="status" value="NOT_ANNOTATED_CDS"/>
    <property type="molecule type" value="Genomic_DNA"/>
</dbReference>
<feature type="compositionally biased region" description="Basic and acidic residues" evidence="1">
    <location>
        <begin position="94"/>
        <end position="104"/>
    </location>
</feature>
<dbReference type="InterPro" id="IPR046797">
    <property type="entry name" value="PDDEXK_12"/>
</dbReference>
<dbReference type="EMBL" id="GL876975">
    <property type="protein sequence ID" value="KLU90758.1"/>
    <property type="molecule type" value="Genomic_DNA"/>
</dbReference>
<reference evidence="5" key="2">
    <citation type="submission" date="2010-05" db="EMBL/GenBank/DDBJ databases">
        <title>The genome sequence of Magnaporthe poae strain ATCC 64411.</title>
        <authorList>
            <person name="Ma L.-J."/>
            <person name="Dead R."/>
            <person name="Young S."/>
            <person name="Zeng Q."/>
            <person name="Koehrsen M."/>
            <person name="Alvarado L."/>
            <person name="Berlin A."/>
            <person name="Chapman S.B."/>
            <person name="Chen Z."/>
            <person name="Freedman E."/>
            <person name="Gellesch M."/>
            <person name="Goldberg J."/>
            <person name="Griggs A."/>
            <person name="Gujja S."/>
            <person name="Heilman E.R."/>
            <person name="Heiman D."/>
            <person name="Hepburn T."/>
            <person name="Howarth C."/>
            <person name="Jen D."/>
            <person name="Larson L."/>
            <person name="Mehta T."/>
            <person name="Neiman D."/>
            <person name="Pearson M."/>
            <person name="Roberts A."/>
            <person name="Saif S."/>
            <person name="Shea T."/>
            <person name="Shenoy N."/>
            <person name="Sisk P."/>
            <person name="Stolte C."/>
            <person name="Sykes S."/>
            <person name="Walk T."/>
            <person name="White J."/>
            <person name="Yandava C."/>
            <person name="Haas B."/>
            <person name="Nusbaum C."/>
            <person name="Birren B."/>
        </authorList>
    </citation>
    <scope>NUCLEOTIDE SEQUENCE [LARGE SCALE GENOMIC DNA]</scope>
    <source>
        <strain evidence="5">ATCC 64411 / 73-15</strain>
    </source>
</reference>
<reference evidence="4" key="5">
    <citation type="submission" date="2015-06" db="UniProtKB">
        <authorList>
            <consortium name="EnsemblFungi"/>
        </authorList>
    </citation>
    <scope>IDENTIFICATION</scope>
    <source>
        <strain evidence="4">ATCC 64411</strain>
    </source>
</reference>
<organism evidence="4 5">
    <name type="scientific">Magnaporthiopsis poae (strain ATCC 64411 / 73-15)</name>
    <name type="common">Kentucky bluegrass fungus</name>
    <name type="synonym">Magnaporthe poae</name>
    <dbReference type="NCBI Taxonomy" id="644358"/>
    <lineage>
        <taxon>Eukaryota</taxon>
        <taxon>Fungi</taxon>
        <taxon>Dikarya</taxon>
        <taxon>Ascomycota</taxon>
        <taxon>Pezizomycotina</taxon>
        <taxon>Sordariomycetes</taxon>
        <taxon>Sordariomycetidae</taxon>
        <taxon>Magnaporthales</taxon>
        <taxon>Magnaporthaceae</taxon>
        <taxon>Magnaporthiopsis</taxon>
    </lineage>
</organism>
<evidence type="ECO:0000313" key="3">
    <source>
        <dbReference type="EMBL" id="KLU90758.1"/>
    </source>
</evidence>
<reference evidence="3" key="3">
    <citation type="submission" date="2011-03" db="EMBL/GenBank/DDBJ databases">
        <title>Annotation of Magnaporthe poae ATCC 64411.</title>
        <authorList>
            <person name="Ma L.-J."/>
            <person name="Dead R."/>
            <person name="Young S.K."/>
            <person name="Zeng Q."/>
            <person name="Gargeya S."/>
            <person name="Fitzgerald M."/>
            <person name="Haas B."/>
            <person name="Abouelleil A."/>
            <person name="Alvarado L."/>
            <person name="Arachchi H.M."/>
            <person name="Berlin A."/>
            <person name="Brown A."/>
            <person name="Chapman S.B."/>
            <person name="Chen Z."/>
            <person name="Dunbar C."/>
            <person name="Freedman E."/>
            <person name="Gearin G."/>
            <person name="Gellesch M."/>
            <person name="Goldberg J."/>
            <person name="Griggs A."/>
            <person name="Gujja S."/>
            <person name="Heiman D."/>
            <person name="Howarth C."/>
            <person name="Larson L."/>
            <person name="Lui A."/>
            <person name="MacDonald P.J.P."/>
            <person name="Mehta T."/>
            <person name="Montmayeur A."/>
            <person name="Murphy C."/>
            <person name="Neiman D."/>
            <person name="Pearson M."/>
            <person name="Priest M."/>
            <person name="Roberts A."/>
            <person name="Saif S."/>
            <person name="Shea T."/>
            <person name="Shenoy N."/>
            <person name="Sisk P."/>
            <person name="Stolte C."/>
            <person name="Sykes S."/>
            <person name="Yandava C."/>
            <person name="Wortman J."/>
            <person name="Nusbaum C."/>
            <person name="Birren B."/>
        </authorList>
    </citation>
    <scope>NUCLEOTIDE SEQUENCE</scope>
    <source>
        <strain evidence="3">ATCC 64411</strain>
    </source>
</reference>
<accession>A0A0C4ED17</accession>
<evidence type="ECO:0000259" key="2">
    <source>
        <dbReference type="Pfam" id="PF20516"/>
    </source>
</evidence>